<dbReference type="EMBL" id="JAVFWL010000005">
    <property type="protein sequence ID" value="KAK6757928.1"/>
    <property type="molecule type" value="Genomic_DNA"/>
</dbReference>
<reference evidence="2 3" key="1">
    <citation type="submission" date="2023-08" db="EMBL/GenBank/DDBJ databases">
        <title>A Necator americanus chromosomal reference genome.</title>
        <authorList>
            <person name="Ilik V."/>
            <person name="Petrzelkova K.J."/>
            <person name="Pardy F."/>
            <person name="Fuh T."/>
            <person name="Niatou-Singa F.S."/>
            <person name="Gouil Q."/>
            <person name="Baker L."/>
            <person name="Ritchie M.E."/>
            <person name="Jex A.R."/>
            <person name="Gazzola D."/>
            <person name="Li H."/>
            <person name="Toshio Fujiwara R."/>
            <person name="Zhan B."/>
            <person name="Aroian R.V."/>
            <person name="Pafco B."/>
            <person name="Schwarz E.M."/>
        </authorList>
    </citation>
    <scope>NUCLEOTIDE SEQUENCE [LARGE SCALE GENOMIC DNA]</scope>
    <source>
        <strain evidence="2 3">Aroian</strain>
        <tissue evidence="2">Whole animal</tissue>
    </source>
</reference>
<feature type="compositionally biased region" description="Polar residues" evidence="1">
    <location>
        <begin position="1"/>
        <end position="18"/>
    </location>
</feature>
<evidence type="ECO:0000313" key="2">
    <source>
        <dbReference type="EMBL" id="KAK6757928.1"/>
    </source>
</evidence>
<sequence>MMSKSLTSLKGVSRTATPSPDGKLSGKPGLPSIVEDELCKYWYSKNKKPGRMKSNVIIPIKRFICPTKKVLRFLLGLIATSRREHRTLGSADYPDGARYQLRRPDDMDPAQKRKKAVNWCSQENILVISLFLEHYDTYYFKFSDGSKKGVKAVRDALHERWAGQLTQLGFAERSPAQVAEKIKKSIIITRKFINSSGDNAQNGRRDELPCHLKPLEKKLREEYNKIQSDYGFDFGAGEGTMRFYDLLRDIKDESLSSFGGNLEGDEIECLEGDLEIEPSPTDGTENTSRRGITVTSTASHILDSPLVVPVMPFKNQIPAPSAMSRCKKRAAEEDPDEIIEKRHRLLDAELELVERKRYLTEMKIKYWEDKMKQLEPST</sequence>
<name>A0ABR1E5X8_NECAM</name>
<dbReference type="Proteomes" id="UP001303046">
    <property type="component" value="Unassembled WGS sequence"/>
</dbReference>
<feature type="region of interest" description="Disordered" evidence="1">
    <location>
        <begin position="1"/>
        <end position="29"/>
    </location>
</feature>
<gene>
    <name evidence="2" type="primary">Necator_chrV.g20425</name>
    <name evidence="2" type="ORF">RB195_015632</name>
</gene>
<evidence type="ECO:0000256" key="1">
    <source>
        <dbReference type="SAM" id="MobiDB-lite"/>
    </source>
</evidence>
<keyword evidence="3" id="KW-1185">Reference proteome</keyword>
<organism evidence="2 3">
    <name type="scientific">Necator americanus</name>
    <name type="common">Human hookworm</name>
    <dbReference type="NCBI Taxonomy" id="51031"/>
    <lineage>
        <taxon>Eukaryota</taxon>
        <taxon>Metazoa</taxon>
        <taxon>Ecdysozoa</taxon>
        <taxon>Nematoda</taxon>
        <taxon>Chromadorea</taxon>
        <taxon>Rhabditida</taxon>
        <taxon>Rhabditina</taxon>
        <taxon>Rhabditomorpha</taxon>
        <taxon>Strongyloidea</taxon>
        <taxon>Ancylostomatidae</taxon>
        <taxon>Bunostominae</taxon>
        <taxon>Necator</taxon>
    </lineage>
</organism>
<evidence type="ECO:0000313" key="3">
    <source>
        <dbReference type="Proteomes" id="UP001303046"/>
    </source>
</evidence>
<protein>
    <submittedName>
        <fullName evidence="2">Uncharacterized protein</fullName>
    </submittedName>
</protein>
<accession>A0ABR1E5X8</accession>
<proteinExistence type="predicted"/>
<comment type="caution">
    <text evidence="2">The sequence shown here is derived from an EMBL/GenBank/DDBJ whole genome shotgun (WGS) entry which is preliminary data.</text>
</comment>